<keyword evidence="3" id="KW-0813">Transport</keyword>
<accession>G9M8V5</accession>
<dbReference type="NCBIfam" id="TIGR01131">
    <property type="entry name" value="ATP_synt_6_or_A"/>
    <property type="match status" value="1"/>
</dbReference>
<dbReference type="EMBL" id="AB618487">
    <property type="protein sequence ID" value="BAL40996.1"/>
    <property type="molecule type" value="Genomic_DNA"/>
</dbReference>
<evidence type="ECO:0000256" key="4">
    <source>
        <dbReference type="ARBA" id="ARBA00022547"/>
    </source>
</evidence>
<evidence type="ECO:0000256" key="1">
    <source>
        <dbReference type="ARBA" id="ARBA00004141"/>
    </source>
</evidence>
<feature type="transmembrane region" description="Helical" evidence="12">
    <location>
        <begin position="192"/>
        <end position="210"/>
    </location>
</feature>
<evidence type="ECO:0000256" key="3">
    <source>
        <dbReference type="ARBA" id="ARBA00022448"/>
    </source>
</evidence>
<dbReference type="PRINTS" id="PR00123">
    <property type="entry name" value="ATPASEA"/>
</dbReference>
<keyword evidence="7 12" id="KW-1133">Transmembrane helix</keyword>
<dbReference type="SUPFAM" id="SSF81336">
    <property type="entry name" value="F1F0 ATP synthase subunit A"/>
    <property type="match status" value="1"/>
</dbReference>
<keyword evidence="4" id="KW-0138">CF(0)</keyword>
<comment type="similarity">
    <text evidence="2">Belongs to the ATPase A chain family.</text>
</comment>
<feature type="transmembrane region" description="Helical" evidence="12">
    <location>
        <begin position="94"/>
        <end position="113"/>
    </location>
</feature>
<evidence type="ECO:0000256" key="2">
    <source>
        <dbReference type="ARBA" id="ARBA00006810"/>
    </source>
</evidence>
<dbReference type="PANTHER" id="PTHR11410:SF0">
    <property type="entry name" value="ATP SYNTHASE SUBUNIT A"/>
    <property type="match status" value="1"/>
</dbReference>
<protein>
    <recommendedName>
        <fullName evidence="11">ATP synthase subunit a</fullName>
    </recommendedName>
</protein>
<dbReference type="GO" id="GO:0005743">
    <property type="term" value="C:mitochondrial inner membrane"/>
    <property type="evidence" value="ECO:0007669"/>
    <property type="project" value="UniProtKB-SubCell"/>
</dbReference>
<dbReference type="PANTHER" id="PTHR11410">
    <property type="entry name" value="ATP SYNTHASE SUBUNIT A"/>
    <property type="match status" value="1"/>
</dbReference>
<organism evidence="13">
    <name type="scientific">Dugesia japonica</name>
    <name type="common">Planarian</name>
    <dbReference type="NCBI Taxonomy" id="6161"/>
    <lineage>
        <taxon>Eukaryota</taxon>
        <taxon>Metazoa</taxon>
        <taxon>Spiralia</taxon>
        <taxon>Lophotrochozoa</taxon>
        <taxon>Platyhelminthes</taxon>
        <taxon>Rhabditophora</taxon>
        <taxon>Seriata</taxon>
        <taxon>Tricladida</taxon>
        <taxon>Continenticola</taxon>
        <taxon>Geoplanoidea</taxon>
        <taxon>Dugesiidae</taxon>
        <taxon>Dugesia</taxon>
    </lineage>
</organism>
<gene>
    <name evidence="13" type="primary">atp6</name>
</gene>
<feature type="non-terminal residue" evidence="13">
    <location>
        <position position="1"/>
    </location>
</feature>
<comment type="subcellular location">
    <subcellularLocation>
        <location evidence="1">Membrane</location>
        <topology evidence="1">Multi-pass membrane protein</topology>
    </subcellularLocation>
    <subcellularLocation>
        <location evidence="11">Mitochondrion inner membrane</location>
        <topology evidence="11">Multi-pass membrane protein</topology>
    </subcellularLocation>
</comment>
<keyword evidence="10" id="KW-0066">ATP synthesis</keyword>
<feature type="transmembrane region" description="Helical" evidence="12">
    <location>
        <begin position="37"/>
        <end position="54"/>
    </location>
</feature>
<dbReference type="Gene3D" id="1.20.120.220">
    <property type="entry name" value="ATP synthase, F0 complex, subunit A"/>
    <property type="match status" value="1"/>
</dbReference>
<keyword evidence="9 12" id="KW-0472">Membrane</keyword>
<dbReference type="Pfam" id="PF00119">
    <property type="entry name" value="ATP-synt_A"/>
    <property type="match status" value="1"/>
</dbReference>
<evidence type="ECO:0000256" key="7">
    <source>
        <dbReference type="ARBA" id="ARBA00022989"/>
    </source>
</evidence>
<evidence type="ECO:0000256" key="8">
    <source>
        <dbReference type="ARBA" id="ARBA00023065"/>
    </source>
</evidence>
<keyword evidence="5 12" id="KW-0812">Transmembrane</keyword>
<sequence length="211" mass="24537">LLDNLFDSFDYSFYFIDPWLLFSFFFLFCFLLSYYSYLSYFGFFSQIGGLLWVVSGLNYLGLFVLIIFLFKFILFVNLVSLFPYMVGLTSQLWFCFYFSCFVVLLVFFLSLYFDFVGFISHLAPLGCPIFLSPMLVIIELVSFWVRLITLAVRLLINISAGHVFSHVISGSVYFSGILVNFFILGFYLLFEVFVSFIQAGVFSMLSVVYFV</sequence>
<dbReference type="InterPro" id="IPR045083">
    <property type="entry name" value="ATP_synth_F0_asu_bact/mt"/>
</dbReference>
<feature type="transmembrane region" description="Helical" evidence="12">
    <location>
        <begin position="163"/>
        <end position="186"/>
    </location>
</feature>
<keyword evidence="13" id="KW-0496">Mitochondrion</keyword>
<evidence type="ECO:0000256" key="12">
    <source>
        <dbReference type="SAM" id="Phobius"/>
    </source>
</evidence>
<dbReference type="GO" id="GO:0046933">
    <property type="term" value="F:proton-transporting ATP synthase activity, rotational mechanism"/>
    <property type="evidence" value="ECO:0007669"/>
    <property type="project" value="TreeGrafter"/>
</dbReference>
<reference evidence="13" key="1">
    <citation type="journal article" date="2012" name="Zool. Sci.">
        <title>The Complete Mitochondrial Genome of Dugesia japonica (Platyhelminthes; Order Tricladida).</title>
        <authorList>
            <person name="Sakai M."/>
            <person name="Sakaizumi M."/>
        </authorList>
    </citation>
    <scope>NUCLEOTIDE SEQUENCE</scope>
</reference>
<evidence type="ECO:0000313" key="13">
    <source>
        <dbReference type="EMBL" id="BAL40996.1"/>
    </source>
</evidence>
<proteinExistence type="inferred from homology"/>
<dbReference type="CDD" id="cd00310">
    <property type="entry name" value="ATP-synt_Fo_a_6"/>
    <property type="match status" value="1"/>
</dbReference>
<dbReference type="InterPro" id="IPR035908">
    <property type="entry name" value="F0_ATP_A_sf"/>
</dbReference>
<keyword evidence="6" id="KW-0375">Hydrogen ion transport</keyword>
<dbReference type="InterPro" id="IPR000568">
    <property type="entry name" value="ATP_synth_F0_asu"/>
</dbReference>
<evidence type="ECO:0000256" key="5">
    <source>
        <dbReference type="ARBA" id="ARBA00022692"/>
    </source>
</evidence>
<feature type="transmembrane region" description="Helical" evidence="12">
    <location>
        <begin position="60"/>
        <end position="82"/>
    </location>
</feature>
<feature type="transmembrane region" description="Helical" evidence="12">
    <location>
        <begin position="12"/>
        <end position="32"/>
    </location>
</feature>
<evidence type="ECO:0000256" key="11">
    <source>
        <dbReference type="RuleBase" id="RU004450"/>
    </source>
</evidence>
<evidence type="ECO:0000256" key="9">
    <source>
        <dbReference type="ARBA" id="ARBA00023136"/>
    </source>
</evidence>
<keyword evidence="8" id="KW-0406">Ion transport</keyword>
<evidence type="ECO:0000256" key="6">
    <source>
        <dbReference type="ARBA" id="ARBA00022781"/>
    </source>
</evidence>
<geneLocation type="mitochondrion" evidence="13"/>
<dbReference type="GO" id="GO:0045259">
    <property type="term" value="C:proton-transporting ATP synthase complex"/>
    <property type="evidence" value="ECO:0007669"/>
    <property type="project" value="UniProtKB-KW"/>
</dbReference>
<feature type="transmembrane region" description="Helical" evidence="12">
    <location>
        <begin position="133"/>
        <end position="156"/>
    </location>
</feature>
<name>G9M8V5_DUGJA</name>
<dbReference type="AlphaFoldDB" id="G9M8V5"/>
<evidence type="ECO:0000256" key="10">
    <source>
        <dbReference type="ARBA" id="ARBA00023310"/>
    </source>
</evidence>